<proteinExistence type="predicted"/>
<protein>
    <submittedName>
        <fullName evidence="2">Uncharacterized protein</fullName>
    </submittedName>
</protein>
<evidence type="ECO:0000313" key="2">
    <source>
        <dbReference type="EMBL" id="CAG7817814.1"/>
    </source>
</evidence>
<dbReference type="OrthoDB" id="10057873at2759"/>
<reference evidence="2" key="1">
    <citation type="submission" date="2021-06" db="EMBL/GenBank/DDBJ databases">
        <authorList>
            <person name="Hodson N. C."/>
            <person name="Mongue J. A."/>
            <person name="Jaron S. K."/>
        </authorList>
    </citation>
    <scope>NUCLEOTIDE SEQUENCE</scope>
</reference>
<comment type="caution">
    <text evidence="2">The sequence shown here is derived from an EMBL/GenBank/DDBJ whole genome shotgun (WGS) entry which is preliminary data.</text>
</comment>
<dbReference type="EMBL" id="CAJVCH010404417">
    <property type="protein sequence ID" value="CAG7817814.1"/>
    <property type="molecule type" value="Genomic_DNA"/>
</dbReference>
<feature type="region of interest" description="Disordered" evidence="1">
    <location>
        <begin position="90"/>
        <end position="121"/>
    </location>
</feature>
<dbReference type="Proteomes" id="UP000708208">
    <property type="component" value="Unassembled WGS sequence"/>
</dbReference>
<evidence type="ECO:0000313" key="3">
    <source>
        <dbReference type="Proteomes" id="UP000708208"/>
    </source>
</evidence>
<keyword evidence="3" id="KW-1185">Reference proteome</keyword>
<dbReference type="AlphaFoldDB" id="A0A8J2PL65"/>
<sequence>QRLLAREFLLKEYNLVAPSPPPNDSELLQRFNERPHTSQAKFPFLQQMKESFVRELDDFIPGAINFKLSLTANVERVFCRSGILNKHQNIRRRHVSGGRQVTNPPHDLYTQPYTEARTTRA</sequence>
<accession>A0A8J2PL65</accession>
<organism evidence="2 3">
    <name type="scientific">Allacma fusca</name>
    <dbReference type="NCBI Taxonomy" id="39272"/>
    <lineage>
        <taxon>Eukaryota</taxon>
        <taxon>Metazoa</taxon>
        <taxon>Ecdysozoa</taxon>
        <taxon>Arthropoda</taxon>
        <taxon>Hexapoda</taxon>
        <taxon>Collembola</taxon>
        <taxon>Symphypleona</taxon>
        <taxon>Sminthuridae</taxon>
        <taxon>Allacma</taxon>
    </lineage>
</organism>
<feature type="non-terminal residue" evidence="2">
    <location>
        <position position="1"/>
    </location>
</feature>
<evidence type="ECO:0000256" key="1">
    <source>
        <dbReference type="SAM" id="MobiDB-lite"/>
    </source>
</evidence>
<gene>
    <name evidence="2" type="ORF">AFUS01_LOCUS28358</name>
</gene>
<name>A0A8J2PL65_9HEXA</name>